<dbReference type="EMBL" id="JAHBBD010000035">
    <property type="protein sequence ID" value="MBW3083744.1"/>
    <property type="molecule type" value="Genomic_DNA"/>
</dbReference>
<dbReference type="EMBL" id="JAHBBD010000035">
    <property type="protein sequence ID" value="MBW3083738.1"/>
    <property type="molecule type" value="Genomic_DNA"/>
</dbReference>
<sequence length="51" mass="5430">MLNKDEGPRGGLVVWLMAIIVICLAPAMHPIAADIAVLSITAYTIQAHSRS</sequence>
<evidence type="ECO:0000313" key="4">
    <source>
        <dbReference type="Proteomes" id="UP000812844"/>
    </source>
</evidence>
<comment type="caution">
    <text evidence="2">The sequence shown here is derived from an EMBL/GenBank/DDBJ whole genome shotgun (WGS) entry which is preliminary data.</text>
</comment>
<evidence type="ECO:0000313" key="2">
    <source>
        <dbReference type="EMBL" id="MBW3083738.1"/>
    </source>
</evidence>
<protein>
    <submittedName>
        <fullName evidence="2">Uncharacterized protein</fullName>
    </submittedName>
</protein>
<proteinExistence type="predicted"/>
<name>A0ABS6WB48_9BIFI</name>
<evidence type="ECO:0000313" key="3">
    <source>
        <dbReference type="EMBL" id="MBW3083744.1"/>
    </source>
</evidence>
<reference evidence="2 4" key="1">
    <citation type="submission" date="2021-05" db="EMBL/GenBank/DDBJ databases">
        <title>Phylogenetic classification of ten novel species belonging to the genus Bifidobacterium comprising B. colchicus sp. nov., B. abeli sp. nov., B. bicoloris sp. nov., B. guerezis sp. nov., B. rosaliae sp. nov., B. santillanensis sp. nov., B. argentati sp. nov., B. amazzoni sp. nov., B. pluviali sp. nov., and B. pinnaculum sp. nov.</title>
        <authorList>
            <person name="Lugli G.A."/>
            <person name="Ruiz Garcia L."/>
            <person name="Margolles A."/>
            <person name="Ventura M."/>
        </authorList>
    </citation>
    <scope>NUCLEOTIDE SEQUENCE [LARGE SCALE GENOMIC DNA]</scope>
    <source>
        <strain evidence="2 4">6T3</strain>
    </source>
</reference>
<keyword evidence="1" id="KW-0472">Membrane</keyword>
<feature type="transmembrane region" description="Helical" evidence="1">
    <location>
        <begin position="12"/>
        <end position="45"/>
    </location>
</feature>
<dbReference type="Proteomes" id="UP000812844">
    <property type="component" value="Unassembled WGS sequence"/>
</dbReference>
<organism evidence="2 4">
    <name type="scientific">Bifidobacterium phasiani</name>
    <dbReference type="NCBI Taxonomy" id="2834431"/>
    <lineage>
        <taxon>Bacteria</taxon>
        <taxon>Bacillati</taxon>
        <taxon>Actinomycetota</taxon>
        <taxon>Actinomycetes</taxon>
        <taxon>Bifidobacteriales</taxon>
        <taxon>Bifidobacteriaceae</taxon>
        <taxon>Bifidobacterium</taxon>
    </lineage>
</organism>
<keyword evidence="4" id="KW-1185">Reference proteome</keyword>
<keyword evidence="1" id="KW-1133">Transmembrane helix</keyword>
<gene>
    <name evidence="2" type="ORF">KIH73_10320</name>
    <name evidence="3" type="ORF">KIH73_10350</name>
</gene>
<accession>A0ABS6WB48</accession>
<dbReference type="RefSeq" id="WP_219083216.1">
    <property type="nucleotide sequence ID" value="NZ_JAHBBD010000035.1"/>
</dbReference>
<keyword evidence="1" id="KW-0812">Transmembrane</keyword>
<evidence type="ECO:0000256" key="1">
    <source>
        <dbReference type="SAM" id="Phobius"/>
    </source>
</evidence>